<keyword evidence="2" id="KW-0378">Hydrolase</keyword>
<organism evidence="2 3">
    <name type="scientific">Azonexus hydrophilus</name>
    <dbReference type="NCBI Taxonomy" id="418702"/>
    <lineage>
        <taxon>Bacteria</taxon>
        <taxon>Pseudomonadati</taxon>
        <taxon>Pseudomonadota</taxon>
        <taxon>Betaproteobacteria</taxon>
        <taxon>Rhodocyclales</taxon>
        <taxon>Azonexaceae</taxon>
        <taxon>Azonexus</taxon>
    </lineage>
</organism>
<evidence type="ECO:0000259" key="1">
    <source>
        <dbReference type="Pfam" id="PF00857"/>
    </source>
</evidence>
<dbReference type="CDD" id="cd01012">
    <property type="entry name" value="YcaC_related"/>
    <property type="match status" value="1"/>
</dbReference>
<name>A0A1R1ICA6_9RHOO</name>
<dbReference type="PANTHER" id="PTHR14119">
    <property type="entry name" value="HYDROLASE"/>
    <property type="match status" value="1"/>
</dbReference>
<dbReference type="InterPro" id="IPR050993">
    <property type="entry name" value="Isochorismatase_domain"/>
</dbReference>
<dbReference type="Gene3D" id="3.40.50.850">
    <property type="entry name" value="Isochorismatase-like"/>
    <property type="match status" value="1"/>
</dbReference>
<dbReference type="OrthoDB" id="9796958at2"/>
<sequence>MLISRKDSLLLVVDIQEKLAPAIFEADEITRNSVRLLEGARQLGVPAFVSEHYVKGLGHSLPAIRTAAVDARIFEKIHFSCAAEPGVLDLLRASGRKQVLLTGSETHVCVLQTALGLLAAGFTVFLVADAASSRTPANRQAAIERMRAAGVHVATTEMVLFEWLERGGTDEFRAALPLIK</sequence>
<feature type="domain" description="Isochorismatase-like" evidence="1">
    <location>
        <begin position="8"/>
        <end position="157"/>
    </location>
</feature>
<reference evidence="2 3" key="1">
    <citation type="submission" date="2016-10" db="EMBL/GenBank/DDBJ databases">
        <title>Alkaliphiles isolated from bioreactors.</title>
        <authorList>
            <person name="Salah Z."/>
            <person name="Rout S.P."/>
            <person name="Humphreys P.N."/>
        </authorList>
    </citation>
    <scope>NUCLEOTIDE SEQUENCE [LARGE SCALE GENOMIC DNA]</scope>
    <source>
        <strain evidence="2 3">ZS02</strain>
    </source>
</reference>
<dbReference type="GO" id="GO:0016787">
    <property type="term" value="F:hydrolase activity"/>
    <property type="evidence" value="ECO:0007669"/>
    <property type="project" value="UniProtKB-KW"/>
</dbReference>
<dbReference type="SUPFAM" id="SSF52499">
    <property type="entry name" value="Isochorismatase-like hydrolases"/>
    <property type="match status" value="1"/>
</dbReference>
<gene>
    <name evidence="2" type="ORF">BJN45_00770</name>
</gene>
<proteinExistence type="predicted"/>
<keyword evidence="3" id="KW-1185">Reference proteome</keyword>
<dbReference type="PANTHER" id="PTHR14119:SF3">
    <property type="entry name" value="ISOCHORISMATASE DOMAIN-CONTAINING PROTEIN 2"/>
    <property type="match status" value="1"/>
</dbReference>
<evidence type="ECO:0000313" key="2">
    <source>
        <dbReference type="EMBL" id="OMG56199.1"/>
    </source>
</evidence>
<dbReference type="Proteomes" id="UP000187526">
    <property type="component" value="Unassembled WGS sequence"/>
</dbReference>
<dbReference type="Pfam" id="PF00857">
    <property type="entry name" value="Isochorismatase"/>
    <property type="match status" value="1"/>
</dbReference>
<protein>
    <submittedName>
        <fullName evidence="2">Hydrolase</fullName>
    </submittedName>
</protein>
<dbReference type="AlphaFoldDB" id="A0A1R1ICA6"/>
<dbReference type="InterPro" id="IPR000868">
    <property type="entry name" value="Isochorismatase-like_dom"/>
</dbReference>
<dbReference type="InterPro" id="IPR036380">
    <property type="entry name" value="Isochorismatase-like_sf"/>
</dbReference>
<accession>A0A1R1ICA6</accession>
<dbReference type="STRING" id="418702.BJN45_00770"/>
<dbReference type="RefSeq" id="WP_076091118.1">
    <property type="nucleotide sequence ID" value="NZ_MTHD01000001.1"/>
</dbReference>
<evidence type="ECO:0000313" key="3">
    <source>
        <dbReference type="Proteomes" id="UP000187526"/>
    </source>
</evidence>
<dbReference type="EMBL" id="MTHD01000001">
    <property type="protein sequence ID" value="OMG56199.1"/>
    <property type="molecule type" value="Genomic_DNA"/>
</dbReference>
<comment type="caution">
    <text evidence="2">The sequence shown here is derived from an EMBL/GenBank/DDBJ whole genome shotgun (WGS) entry which is preliminary data.</text>
</comment>